<evidence type="ECO:0000256" key="1">
    <source>
        <dbReference type="ARBA" id="ARBA00022553"/>
    </source>
</evidence>
<gene>
    <name evidence="4" type="ORF">AS156_09155</name>
</gene>
<keyword evidence="1 2" id="KW-0597">Phosphoprotein</keyword>
<dbReference type="Pfam" id="PF00072">
    <property type="entry name" value="Response_reg"/>
    <property type="match status" value="1"/>
</dbReference>
<dbReference type="SUPFAM" id="SSF52172">
    <property type="entry name" value="CheY-like"/>
    <property type="match status" value="1"/>
</dbReference>
<sequence length="135" mass="14511">MGQSKPIRAKALVVEDDPMQRAMIGLLLEESDFDVIACESAEAAELVLQGSGDDVVLMMTDVELAGHMTGVELAHAAKQYNPDLDVIVTSGKPLRQSLPDGAMFWAKPWAPLDVIRVAEMKASAIHGAGRPRRSS</sequence>
<dbReference type="InterPro" id="IPR001789">
    <property type="entry name" value="Sig_transdc_resp-reg_receiver"/>
</dbReference>
<proteinExistence type="predicted"/>
<dbReference type="PANTHER" id="PTHR44591">
    <property type="entry name" value="STRESS RESPONSE REGULATOR PROTEIN 1"/>
    <property type="match status" value="1"/>
</dbReference>
<feature type="domain" description="Response regulatory" evidence="3">
    <location>
        <begin position="10"/>
        <end position="122"/>
    </location>
</feature>
<comment type="caution">
    <text evidence="4">The sequence shown here is derived from an EMBL/GenBank/DDBJ whole genome shotgun (WGS) entry which is preliminary data.</text>
</comment>
<dbReference type="EMBL" id="LNCU01000081">
    <property type="protein sequence ID" value="KWV52818.1"/>
    <property type="molecule type" value="Genomic_DNA"/>
</dbReference>
<dbReference type="GO" id="GO:0000160">
    <property type="term" value="P:phosphorelay signal transduction system"/>
    <property type="evidence" value="ECO:0007669"/>
    <property type="project" value="InterPro"/>
</dbReference>
<dbReference type="RefSeq" id="WP_066509099.1">
    <property type="nucleotide sequence ID" value="NZ_LNCU01000081.1"/>
</dbReference>
<dbReference type="Proteomes" id="UP000057737">
    <property type="component" value="Unassembled WGS sequence"/>
</dbReference>
<keyword evidence="5" id="KW-1185">Reference proteome</keyword>
<dbReference type="InterPro" id="IPR011006">
    <property type="entry name" value="CheY-like_superfamily"/>
</dbReference>
<dbReference type="AlphaFoldDB" id="A0A109JPN6"/>
<dbReference type="PROSITE" id="PS50110">
    <property type="entry name" value="RESPONSE_REGULATORY"/>
    <property type="match status" value="1"/>
</dbReference>
<evidence type="ECO:0000313" key="5">
    <source>
        <dbReference type="Proteomes" id="UP000057737"/>
    </source>
</evidence>
<evidence type="ECO:0000256" key="2">
    <source>
        <dbReference type="PROSITE-ProRule" id="PRU00169"/>
    </source>
</evidence>
<name>A0A109JPN6_9BRAD</name>
<evidence type="ECO:0000259" key="3">
    <source>
        <dbReference type="PROSITE" id="PS50110"/>
    </source>
</evidence>
<organism evidence="4 5">
    <name type="scientific">Bradyrhizobium macuxiense</name>
    <dbReference type="NCBI Taxonomy" id="1755647"/>
    <lineage>
        <taxon>Bacteria</taxon>
        <taxon>Pseudomonadati</taxon>
        <taxon>Pseudomonadota</taxon>
        <taxon>Alphaproteobacteria</taxon>
        <taxon>Hyphomicrobiales</taxon>
        <taxon>Nitrobacteraceae</taxon>
        <taxon>Bradyrhizobium</taxon>
    </lineage>
</organism>
<dbReference type="InterPro" id="IPR050595">
    <property type="entry name" value="Bact_response_regulator"/>
</dbReference>
<dbReference type="OrthoDB" id="9784719at2"/>
<evidence type="ECO:0000313" key="4">
    <source>
        <dbReference type="EMBL" id="KWV52818.1"/>
    </source>
</evidence>
<dbReference type="PANTHER" id="PTHR44591:SF21">
    <property type="entry name" value="TWO-COMPONENT RESPONSE REGULATOR"/>
    <property type="match status" value="1"/>
</dbReference>
<feature type="modified residue" description="4-aspartylphosphate" evidence="2">
    <location>
        <position position="61"/>
    </location>
</feature>
<dbReference type="Gene3D" id="3.40.50.2300">
    <property type="match status" value="1"/>
</dbReference>
<protein>
    <recommendedName>
        <fullName evidence="3">Response regulatory domain-containing protein</fullName>
    </recommendedName>
</protein>
<dbReference type="SMART" id="SM00448">
    <property type="entry name" value="REC"/>
    <property type="match status" value="1"/>
</dbReference>
<accession>A0A109JPN6</accession>
<dbReference type="CDD" id="cd00156">
    <property type="entry name" value="REC"/>
    <property type="match status" value="1"/>
</dbReference>
<reference evidence="4 5" key="1">
    <citation type="submission" date="2015-11" db="EMBL/GenBank/DDBJ databases">
        <title>Draft Genome Sequence of the Strain BR 10303 (Bradyrhizobium sp.) isolated from nodules of Centrolobium paraense.</title>
        <authorList>
            <person name="Zelli J.E."/>
            <person name="Simoes-Araujo J.L."/>
            <person name="Barauna A.C."/>
            <person name="Silva K."/>
        </authorList>
    </citation>
    <scope>NUCLEOTIDE SEQUENCE [LARGE SCALE GENOMIC DNA]</scope>
    <source>
        <strain evidence="4 5">BR 10303</strain>
    </source>
</reference>